<organism evidence="8 9">
    <name type="scientific">Globisporangium ultimum (strain ATCC 200006 / CBS 805.95 / DAOM BR144)</name>
    <name type="common">Pythium ultimum</name>
    <dbReference type="NCBI Taxonomy" id="431595"/>
    <lineage>
        <taxon>Eukaryota</taxon>
        <taxon>Sar</taxon>
        <taxon>Stramenopiles</taxon>
        <taxon>Oomycota</taxon>
        <taxon>Peronosporomycetes</taxon>
        <taxon>Pythiales</taxon>
        <taxon>Pythiaceae</taxon>
        <taxon>Globisporangium</taxon>
    </lineage>
</organism>
<evidence type="ECO:0000256" key="3">
    <source>
        <dbReference type="ARBA" id="ARBA00022723"/>
    </source>
</evidence>
<evidence type="ECO:0000313" key="8">
    <source>
        <dbReference type="EnsemblProtists" id="PYU1_T000495"/>
    </source>
</evidence>
<reference evidence="8" key="3">
    <citation type="submission" date="2015-02" db="UniProtKB">
        <authorList>
            <consortium name="EnsemblProtists"/>
        </authorList>
    </citation>
    <scope>IDENTIFICATION</scope>
    <source>
        <strain evidence="8">DAOM BR144</strain>
    </source>
</reference>
<dbReference type="InParanoid" id="K3W6A4"/>
<dbReference type="SUPFAM" id="SSF47473">
    <property type="entry name" value="EF-hand"/>
    <property type="match status" value="2"/>
</dbReference>
<feature type="domain" description="EF-hand" evidence="7">
    <location>
        <begin position="385"/>
        <end position="420"/>
    </location>
</feature>
<comment type="similarity">
    <text evidence="1">Belongs to the recoverin family.</text>
</comment>
<dbReference type="EMBL" id="GL376636">
    <property type="status" value="NOT_ANNOTATED_CDS"/>
    <property type="molecule type" value="Genomic_DNA"/>
</dbReference>
<dbReference type="Gene3D" id="1.10.238.10">
    <property type="entry name" value="EF-hand"/>
    <property type="match status" value="2"/>
</dbReference>
<dbReference type="SMART" id="SM00054">
    <property type="entry name" value="EFh"/>
    <property type="match status" value="4"/>
</dbReference>
<evidence type="ECO:0000256" key="4">
    <source>
        <dbReference type="ARBA" id="ARBA00022737"/>
    </source>
</evidence>
<dbReference type="PROSITE" id="PS00018">
    <property type="entry name" value="EF_HAND_1"/>
    <property type="match status" value="3"/>
</dbReference>
<dbReference type="HOGENOM" id="CLU_585925_0_0_1"/>
<dbReference type="STRING" id="431595.K3W6A4"/>
<accession>K3W6A4</accession>
<dbReference type="InterPro" id="IPR002048">
    <property type="entry name" value="EF_hand_dom"/>
</dbReference>
<reference evidence="9" key="2">
    <citation type="submission" date="2010-04" db="EMBL/GenBank/DDBJ databases">
        <authorList>
            <person name="Buell R."/>
            <person name="Hamilton J."/>
            <person name="Hostetler J."/>
        </authorList>
    </citation>
    <scope>NUCLEOTIDE SEQUENCE [LARGE SCALE GENOMIC DNA]</scope>
    <source>
        <strain evidence="9">DAOM:BR144</strain>
    </source>
</reference>
<feature type="domain" description="EF-hand" evidence="7">
    <location>
        <begin position="148"/>
        <end position="183"/>
    </location>
</feature>
<dbReference type="PANTHER" id="PTHR23055:SF178">
    <property type="entry name" value="NEUROCALCIN HOMOLOG"/>
    <property type="match status" value="1"/>
</dbReference>
<dbReference type="GO" id="GO:0005509">
    <property type="term" value="F:calcium ion binding"/>
    <property type="evidence" value="ECO:0007669"/>
    <property type="project" value="InterPro"/>
</dbReference>
<evidence type="ECO:0000259" key="7">
    <source>
        <dbReference type="PROSITE" id="PS50222"/>
    </source>
</evidence>
<dbReference type="AlphaFoldDB" id="K3W6A4"/>
<keyword evidence="2" id="KW-0519">Myristate</keyword>
<evidence type="ECO:0000256" key="5">
    <source>
        <dbReference type="ARBA" id="ARBA00022837"/>
    </source>
</evidence>
<dbReference type="VEuPathDB" id="FungiDB:PYU1_G000495"/>
<keyword evidence="6" id="KW-0449">Lipoprotein</keyword>
<name>K3W6A4_GLOUD</name>
<evidence type="ECO:0000256" key="6">
    <source>
        <dbReference type="ARBA" id="ARBA00023288"/>
    </source>
</evidence>
<protein>
    <recommendedName>
        <fullName evidence="7">EF-hand domain-containing protein</fullName>
    </recommendedName>
</protein>
<dbReference type="EnsemblProtists" id="PYU1_T000495">
    <property type="protein sequence ID" value="PYU1_T000495"/>
    <property type="gene ID" value="PYU1_G000495"/>
</dbReference>
<keyword evidence="5" id="KW-0106">Calcium</keyword>
<dbReference type="InterPro" id="IPR028846">
    <property type="entry name" value="Recoverin"/>
</dbReference>
<sequence length="515" mass="58644">MGNALAMQPSQIIIQEDDPLLRDYKKASVNDYYAAKDKFDTLQATVGDKMTVASDEFDEIFSLICQDPSEHFELFDCWEIGKVDVMEVFAVVIVYCKAPIETKIPLLFDLFDFDHSHEISQYELVLLMLCTTRGLCKAVGLDRPGTDELEELANLAFGSIDRDRSGAISLHEFSDWALHEPNLLLYLKRFASTRLIYENQLQHDTLLKQLCDSFVQFAIQVEHLTLEGSETSSPPQLSFLASSSQKQQQQLACSTGTCKEVIRRHCPHTEEREAEYLVHAMQTTMAQRSGAVPDALMLPQMVTMDVFCLIAASYVAFIVADEDKEHMLNLDELKILLWLIRGKEPLPSIVDSYMKSLDWDHNGMLSALEWVTFAIENDSRTGTLSFPTQVQLLFTNADRNGDAMLTLQELCNGLKPMVLQSMLTEAQQRQHQTQQKDEVREAANAKVASLALEKQLQTHGDTIHGLITGLANELMLALDKNQSHRIEWYEFRQQLDYLEIRVSQMKRYIQDFVLL</sequence>
<dbReference type="InterPro" id="IPR011992">
    <property type="entry name" value="EF-hand-dom_pair"/>
</dbReference>
<evidence type="ECO:0000256" key="2">
    <source>
        <dbReference type="ARBA" id="ARBA00022707"/>
    </source>
</evidence>
<evidence type="ECO:0000256" key="1">
    <source>
        <dbReference type="ARBA" id="ARBA00006049"/>
    </source>
</evidence>
<keyword evidence="3" id="KW-0479">Metal-binding</keyword>
<keyword evidence="9" id="KW-1185">Reference proteome</keyword>
<dbReference type="Proteomes" id="UP000019132">
    <property type="component" value="Unassembled WGS sequence"/>
</dbReference>
<keyword evidence="4" id="KW-0677">Repeat</keyword>
<proteinExistence type="inferred from homology"/>
<dbReference type="PROSITE" id="PS50222">
    <property type="entry name" value="EF_HAND_2"/>
    <property type="match status" value="2"/>
</dbReference>
<dbReference type="OMA" id="LYHIYKG"/>
<dbReference type="InterPro" id="IPR018247">
    <property type="entry name" value="EF_Hand_1_Ca_BS"/>
</dbReference>
<evidence type="ECO:0000313" key="9">
    <source>
        <dbReference type="Proteomes" id="UP000019132"/>
    </source>
</evidence>
<dbReference type="eggNOG" id="ENOG502RXDP">
    <property type="taxonomic scope" value="Eukaryota"/>
</dbReference>
<dbReference type="PANTHER" id="PTHR23055">
    <property type="entry name" value="CALCIUM BINDING PROTEINS"/>
    <property type="match status" value="1"/>
</dbReference>
<dbReference type="Pfam" id="PF13202">
    <property type="entry name" value="EF-hand_5"/>
    <property type="match status" value="1"/>
</dbReference>
<reference evidence="9" key="1">
    <citation type="journal article" date="2010" name="Genome Biol.">
        <title>Genome sequence of the necrotrophic plant pathogen Pythium ultimum reveals original pathogenicity mechanisms and effector repertoire.</title>
        <authorList>
            <person name="Levesque C.A."/>
            <person name="Brouwer H."/>
            <person name="Cano L."/>
            <person name="Hamilton J.P."/>
            <person name="Holt C."/>
            <person name="Huitema E."/>
            <person name="Raffaele S."/>
            <person name="Robideau G.P."/>
            <person name="Thines M."/>
            <person name="Win J."/>
            <person name="Zerillo M.M."/>
            <person name="Beakes G.W."/>
            <person name="Boore J.L."/>
            <person name="Busam D."/>
            <person name="Dumas B."/>
            <person name="Ferriera S."/>
            <person name="Fuerstenberg S.I."/>
            <person name="Gachon C.M."/>
            <person name="Gaulin E."/>
            <person name="Govers F."/>
            <person name="Grenville-Briggs L."/>
            <person name="Horner N."/>
            <person name="Hostetler J."/>
            <person name="Jiang R.H."/>
            <person name="Johnson J."/>
            <person name="Krajaejun T."/>
            <person name="Lin H."/>
            <person name="Meijer H.J."/>
            <person name="Moore B."/>
            <person name="Morris P."/>
            <person name="Phuntmart V."/>
            <person name="Puiu D."/>
            <person name="Shetty J."/>
            <person name="Stajich J.E."/>
            <person name="Tripathy S."/>
            <person name="Wawra S."/>
            <person name="van West P."/>
            <person name="Whitty B.R."/>
            <person name="Coutinho P.M."/>
            <person name="Henrissat B."/>
            <person name="Martin F."/>
            <person name="Thomas P.D."/>
            <person name="Tyler B.M."/>
            <person name="De Vries R.P."/>
            <person name="Kamoun S."/>
            <person name="Yandell M."/>
            <person name="Tisserat N."/>
            <person name="Buell C.R."/>
        </authorList>
    </citation>
    <scope>NUCLEOTIDE SEQUENCE</scope>
    <source>
        <strain evidence="9">DAOM:BR144</strain>
    </source>
</reference>